<dbReference type="Proteomes" id="UP000785783">
    <property type="component" value="Unassembled WGS sequence"/>
</dbReference>
<evidence type="ECO:0000313" key="2">
    <source>
        <dbReference type="Proteomes" id="UP000785783"/>
    </source>
</evidence>
<protein>
    <recommendedName>
        <fullName evidence="3">Co-chaperone DjlA N-terminal domain-containing protein</fullName>
    </recommendedName>
</protein>
<accession>A0A937L778</accession>
<comment type="caution">
    <text evidence="1">The sequence shown here is derived from an EMBL/GenBank/DDBJ whole genome shotgun (WGS) entry which is preliminary data.</text>
</comment>
<proteinExistence type="predicted"/>
<dbReference type="AlphaFoldDB" id="A0A937L778"/>
<evidence type="ECO:0000313" key="1">
    <source>
        <dbReference type="EMBL" id="MBL6762240.1"/>
    </source>
</evidence>
<sequence length="144" mass="15149">MSKNPPRPGLSRQQAALVALVAAQRIAQVDDAKLVAFASAQTALDGVTKAQLRDATMLAQEIAEARDGFDTLLDMLAAALGDALAAAAYMLAADFIAQNGRVSPEEMRFLKRLGDALGIDRLTRAAFDSAAQARATSFEAQDNG</sequence>
<organism evidence="1 2">
    <name type="scientific">PS1 clade bacterium</name>
    <dbReference type="NCBI Taxonomy" id="2175152"/>
    <lineage>
        <taxon>Bacteria</taxon>
        <taxon>Pseudomonadati</taxon>
        <taxon>Pseudomonadota</taxon>
        <taxon>Alphaproteobacteria</taxon>
        <taxon>PS1 clade</taxon>
    </lineage>
</organism>
<gene>
    <name evidence="1" type="ORF">ISQ19_06050</name>
</gene>
<evidence type="ECO:0008006" key="3">
    <source>
        <dbReference type="Google" id="ProtNLM"/>
    </source>
</evidence>
<dbReference type="EMBL" id="JADHOK010000091">
    <property type="protein sequence ID" value="MBL6762240.1"/>
    <property type="molecule type" value="Genomic_DNA"/>
</dbReference>
<dbReference type="SUPFAM" id="SSF158682">
    <property type="entry name" value="TerB-like"/>
    <property type="match status" value="1"/>
</dbReference>
<reference evidence="1" key="1">
    <citation type="submission" date="2020-10" db="EMBL/GenBank/DDBJ databases">
        <title>Microbiome of the Black Sea water column analyzed by genome centric metagenomics.</title>
        <authorList>
            <person name="Cabello-Yeves P.J."/>
            <person name="Callieri C."/>
            <person name="Picazo A."/>
            <person name="Mehrshad M."/>
            <person name="Haro-Moreno J.M."/>
            <person name="Roda-Garcia J."/>
            <person name="Dzembekova N."/>
            <person name="Slabakova V."/>
            <person name="Slabakova N."/>
            <person name="Moncheva S."/>
            <person name="Rodriguez-Valera F."/>
        </authorList>
    </citation>
    <scope>NUCLEOTIDE SEQUENCE</scope>
    <source>
        <strain evidence="1">BS307-5m-G5</strain>
    </source>
</reference>
<dbReference type="InterPro" id="IPR029024">
    <property type="entry name" value="TerB-like"/>
</dbReference>
<name>A0A937L778_9PROT</name>